<dbReference type="AlphaFoldDB" id="A0A3N7G025"/>
<evidence type="ECO:0000256" key="6">
    <source>
        <dbReference type="SAM" id="MobiDB-lite"/>
    </source>
</evidence>
<dbReference type="OMA" id="PKCCTIM"/>
<dbReference type="InterPro" id="IPR036163">
    <property type="entry name" value="HMA_dom_sf"/>
</dbReference>
<dbReference type="Pfam" id="PF00403">
    <property type="entry name" value="HMA"/>
    <property type="match status" value="1"/>
</dbReference>
<evidence type="ECO:0000259" key="8">
    <source>
        <dbReference type="PROSITE" id="PS50846"/>
    </source>
</evidence>
<keyword evidence="10" id="KW-1185">Reference proteome</keyword>
<keyword evidence="3" id="KW-0449">Lipoprotein</keyword>
<dbReference type="InterPro" id="IPR006121">
    <property type="entry name" value="HMA_dom"/>
</dbReference>
<evidence type="ECO:0000313" key="9">
    <source>
        <dbReference type="EMBL" id="RQO85804.1"/>
    </source>
</evidence>
<dbReference type="PROSITE" id="PS50846">
    <property type="entry name" value="HMA_2"/>
    <property type="match status" value="1"/>
</dbReference>
<dbReference type="EMBL" id="CM009290">
    <property type="protein sequence ID" value="RQO85804.1"/>
    <property type="molecule type" value="Genomic_DNA"/>
</dbReference>
<dbReference type="GO" id="GO:0046872">
    <property type="term" value="F:metal ion binding"/>
    <property type="evidence" value="ECO:0007669"/>
    <property type="project" value="UniProtKB-KW"/>
</dbReference>
<dbReference type="SUPFAM" id="SSF55008">
    <property type="entry name" value="HMA, heavy metal-associated domain"/>
    <property type="match status" value="1"/>
</dbReference>
<feature type="compositionally biased region" description="Low complexity" evidence="6">
    <location>
        <begin position="187"/>
        <end position="201"/>
    </location>
</feature>
<feature type="domain" description="HMA" evidence="8">
    <location>
        <begin position="38"/>
        <end position="104"/>
    </location>
</feature>
<organism evidence="9 10">
    <name type="scientific">Populus trichocarpa</name>
    <name type="common">Western balsam poplar</name>
    <name type="synonym">Populus balsamifera subsp. trichocarpa</name>
    <dbReference type="NCBI Taxonomy" id="3694"/>
    <lineage>
        <taxon>Eukaryota</taxon>
        <taxon>Viridiplantae</taxon>
        <taxon>Streptophyta</taxon>
        <taxon>Embryophyta</taxon>
        <taxon>Tracheophyta</taxon>
        <taxon>Spermatophyta</taxon>
        <taxon>Magnoliopsida</taxon>
        <taxon>eudicotyledons</taxon>
        <taxon>Gunneridae</taxon>
        <taxon>Pentapetalae</taxon>
        <taxon>rosids</taxon>
        <taxon>fabids</taxon>
        <taxon>Malpighiales</taxon>
        <taxon>Salicaceae</taxon>
        <taxon>Saliceae</taxon>
        <taxon>Populus</taxon>
    </lineage>
</organism>
<evidence type="ECO:0000256" key="5">
    <source>
        <dbReference type="ARBA" id="ARBA00024045"/>
    </source>
</evidence>
<evidence type="ECO:0000256" key="1">
    <source>
        <dbReference type="ARBA" id="ARBA00022481"/>
    </source>
</evidence>
<evidence type="ECO:0000313" key="10">
    <source>
        <dbReference type="Proteomes" id="UP000006729"/>
    </source>
</evidence>
<protein>
    <recommendedName>
        <fullName evidence="8">HMA domain-containing protein</fullName>
    </recommendedName>
</protein>
<dbReference type="Gramene" id="Potri.001G366600.2.v4.1">
    <property type="protein sequence ID" value="Potri.001G366600.2.v4.1"/>
    <property type="gene ID" value="Potri.001G366600.v4.1"/>
</dbReference>
<feature type="region of interest" description="Disordered" evidence="6">
    <location>
        <begin position="152"/>
        <end position="218"/>
    </location>
</feature>
<dbReference type="PANTHER" id="PTHR45868:SF53">
    <property type="entry name" value="HYDROXYPROLINE-RICH GLYCOPROTEIN FAMILY PROTEIN"/>
    <property type="match status" value="1"/>
</dbReference>
<feature type="compositionally biased region" description="Pro residues" evidence="6">
    <location>
        <begin position="202"/>
        <end position="212"/>
    </location>
</feature>
<proteinExistence type="inferred from homology"/>
<keyword evidence="1" id="KW-0488">Methylation</keyword>
<evidence type="ECO:0000256" key="3">
    <source>
        <dbReference type="ARBA" id="ARBA00023288"/>
    </source>
</evidence>
<dbReference type="CDD" id="cd00371">
    <property type="entry name" value="HMA"/>
    <property type="match status" value="1"/>
</dbReference>
<feature type="compositionally biased region" description="Pro residues" evidence="6">
    <location>
        <begin position="157"/>
        <end position="186"/>
    </location>
</feature>
<keyword evidence="7" id="KW-0732">Signal</keyword>
<evidence type="ECO:0000256" key="4">
    <source>
        <dbReference type="ARBA" id="ARBA00023289"/>
    </source>
</evidence>
<comment type="similarity">
    <text evidence="5">Belongs to the HIPP family.</text>
</comment>
<accession>A0A3N7G025</accession>
<dbReference type="SMR" id="A0A3N7G025"/>
<evidence type="ECO:0000256" key="2">
    <source>
        <dbReference type="ARBA" id="ARBA00022723"/>
    </source>
</evidence>
<feature type="signal peptide" evidence="7">
    <location>
        <begin position="1"/>
        <end position="16"/>
    </location>
</feature>
<feature type="chain" id="PRO_5018156488" description="HMA domain-containing protein" evidence="7">
    <location>
        <begin position="17"/>
        <end position="218"/>
    </location>
</feature>
<gene>
    <name evidence="9" type="ORF">POPTR_001G366600</name>
</gene>
<evidence type="ECO:0000256" key="7">
    <source>
        <dbReference type="SAM" id="SignalP"/>
    </source>
</evidence>
<dbReference type="InParanoid" id="A0A3N7G025"/>
<dbReference type="OrthoDB" id="1110082at2759"/>
<name>A0A3N7G025_POPTR</name>
<dbReference type="PANTHER" id="PTHR45868">
    <property type="entry name" value="HEAVY METAL-ASSOCIATED ISOPRENYLATED PLANT PROTEIN 33-RELATED"/>
    <property type="match status" value="1"/>
</dbReference>
<keyword evidence="2" id="KW-0479">Metal-binding</keyword>
<dbReference type="Gene3D" id="3.30.70.100">
    <property type="match status" value="1"/>
</dbReference>
<dbReference type="Proteomes" id="UP000006729">
    <property type="component" value="Chromosome 1"/>
</dbReference>
<keyword evidence="4" id="KW-0636">Prenylation</keyword>
<reference evidence="9 10" key="1">
    <citation type="journal article" date="2006" name="Science">
        <title>The genome of black cottonwood, Populus trichocarpa (Torr. &amp; Gray).</title>
        <authorList>
            <person name="Tuskan G.A."/>
            <person name="Difazio S."/>
            <person name="Jansson S."/>
            <person name="Bohlmann J."/>
            <person name="Grigoriev I."/>
            <person name="Hellsten U."/>
            <person name="Putnam N."/>
            <person name="Ralph S."/>
            <person name="Rombauts S."/>
            <person name="Salamov A."/>
            <person name="Schein J."/>
            <person name="Sterck L."/>
            <person name="Aerts A."/>
            <person name="Bhalerao R.R."/>
            <person name="Bhalerao R.P."/>
            <person name="Blaudez D."/>
            <person name="Boerjan W."/>
            <person name="Brun A."/>
            <person name="Brunner A."/>
            <person name="Busov V."/>
            <person name="Campbell M."/>
            <person name="Carlson J."/>
            <person name="Chalot M."/>
            <person name="Chapman J."/>
            <person name="Chen G.L."/>
            <person name="Cooper D."/>
            <person name="Coutinho P.M."/>
            <person name="Couturier J."/>
            <person name="Covert S."/>
            <person name="Cronk Q."/>
            <person name="Cunningham R."/>
            <person name="Davis J."/>
            <person name="Degroeve S."/>
            <person name="Dejardin A."/>
            <person name="Depamphilis C."/>
            <person name="Detter J."/>
            <person name="Dirks B."/>
            <person name="Dubchak I."/>
            <person name="Duplessis S."/>
            <person name="Ehlting J."/>
            <person name="Ellis B."/>
            <person name="Gendler K."/>
            <person name="Goodstein D."/>
            <person name="Gribskov M."/>
            <person name="Grimwood J."/>
            <person name="Groover A."/>
            <person name="Gunter L."/>
            <person name="Hamberger B."/>
            <person name="Heinze B."/>
            <person name="Helariutta Y."/>
            <person name="Henrissat B."/>
            <person name="Holligan D."/>
            <person name="Holt R."/>
            <person name="Huang W."/>
            <person name="Islam-Faridi N."/>
            <person name="Jones S."/>
            <person name="Jones-Rhoades M."/>
            <person name="Jorgensen R."/>
            <person name="Joshi C."/>
            <person name="Kangasjarvi J."/>
            <person name="Karlsson J."/>
            <person name="Kelleher C."/>
            <person name="Kirkpatrick R."/>
            <person name="Kirst M."/>
            <person name="Kohler A."/>
            <person name="Kalluri U."/>
            <person name="Larimer F."/>
            <person name="Leebens-Mack J."/>
            <person name="Leple J.C."/>
            <person name="Locascio P."/>
            <person name="Lou Y."/>
            <person name="Lucas S."/>
            <person name="Martin F."/>
            <person name="Montanini B."/>
            <person name="Napoli C."/>
            <person name="Nelson D.R."/>
            <person name="Nelson C."/>
            <person name="Nieminen K."/>
            <person name="Nilsson O."/>
            <person name="Pereda V."/>
            <person name="Peter G."/>
            <person name="Philippe R."/>
            <person name="Pilate G."/>
            <person name="Poliakov A."/>
            <person name="Razumovskaya J."/>
            <person name="Richardson P."/>
            <person name="Rinaldi C."/>
            <person name="Ritland K."/>
            <person name="Rouze P."/>
            <person name="Ryaboy D."/>
            <person name="Schmutz J."/>
            <person name="Schrader J."/>
            <person name="Segerman B."/>
            <person name="Shin H."/>
            <person name="Siddiqui A."/>
            <person name="Sterky F."/>
            <person name="Terry A."/>
            <person name="Tsai C.J."/>
            <person name="Uberbacher E."/>
            <person name="Unneberg P."/>
            <person name="Vahala J."/>
            <person name="Wall K."/>
            <person name="Wessler S."/>
            <person name="Yang G."/>
            <person name="Yin T."/>
            <person name="Douglas C."/>
            <person name="Marra M."/>
            <person name="Sandberg G."/>
            <person name="Van de Peer Y."/>
            <person name="Rokhsar D."/>
        </authorList>
    </citation>
    <scope>NUCLEOTIDE SEQUENCE [LARGE SCALE GENOMIC DNA]</scope>
    <source>
        <strain evidence="10">cv. Nisqually</strain>
    </source>
</reference>
<sequence length="218" mass="24497">MFLVLNLFFSLKKLCSKSAGKKNTQHCSKYLQMDSNAQMSCMMRVDVHCDGCKRQMMEVLQNLKGVYSVVLDAEQGTVKVIGKVNPTTILNVFDKYGKHGEVSSLRFDGEVMEQIPYSFYGDNPYNPHEVPYPPIPIPIPYHFFRGPEQQLYGRNPYPMPPPLLGTMPPPPWPPPPQQYPPPPPLPQHQQQQQPSPVSKAPSAPPAPLPPDPKCCTIM</sequence>